<evidence type="ECO:0000256" key="5">
    <source>
        <dbReference type="ARBA" id="ARBA00022982"/>
    </source>
</evidence>
<evidence type="ECO:0000313" key="12">
    <source>
        <dbReference type="EMBL" id="KAF4624334.1"/>
    </source>
</evidence>
<evidence type="ECO:0000256" key="6">
    <source>
        <dbReference type="ARBA" id="ARBA00022989"/>
    </source>
</evidence>
<keyword evidence="6 10" id="KW-1133">Transmembrane helix</keyword>
<dbReference type="EMBL" id="JAAMPI010001688">
    <property type="protein sequence ID" value="KAF4624334.1"/>
    <property type="molecule type" value="Genomic_DNA"/>
</dbReference>
<dbReference type="GO" id="GO:0005886">
    <property type="term" value="C:plasma membrane"/>
    <property type="evidence" value="ECO:0007669"/>
    <property type="project" value="TreeGrafter"/>
</dbReference>
<comment type="subcellular location">
    <subcellularLocation>
        <location evidence="1">Membrane</location>
        <topology evidence="1">Multi-pass membrane protein</topology>
    </subcellularLocation>
</comment>
<dbReference type="SUPFAM" id="SSF52343">
    <property type="entry name" value="Ferredoxin reductase-like, C-terminal NADP-linked domain"/>
    <property type="match status" value="1"/>
</dbReference>
<dbReference type="InterPro" id="IPR017927">
    <property type="entry name" value="FAD-bd_FR_type"/>
</dbReference>
<dbReference type="AlphaFoldDB" id="A0A8H4R661"/>
<evidence type="ECO:0000256" key="8">
    <source>
        <dbReference type="ARBA" id="ARBA00023065"/>
    </source>
</evidence>
<reference evidence="12 13" key="1">
    <citation type="submission" date="2020-03" db="EMBL/GenBank/DDBJ databases">
        <title>Draft Genome Sequence of Cudoniella acicularis.</title>
        <authorList>
            <person name="Buettner E."/>
            <person name="Kellner H."/>
        </authorList>
    </citation>
    <scope>NUCLEOTIDE SEQUENCE [LARGE SCALE GENOMIC DNA]</scope>
    <source>
        <strain evidence="12 13">DSM 108380</strain>
    </source>
</reference>
<dbReference type="SFLD" id="SFLDS00052">
    <property type="entry name" value="Ferric_Reductase_Domain"/>
    <property type="match status" value="1"/>
</dbReference>
<organism evidence="12 13">
    <name type="scientific">Cudoniella acicularis</name>
    <dbReference type="NCBI Taxonomy" id="354080"/>
    <lineage>
        <taxon>Eukaryota</taxon>
        <taxon>Fungi</taxon>
        <taxon>Dikarya</taxon>
        <taxon>Ascomycota</taxon>
        <taxon>Pezizomycotina</taxon>
        <taxon>Leotiomycetes</taxon>
        <taxon>Helotiales</taxon>
        <taxon>Tricladiaceae</taxon>
        <taxon>Cudoniella</taxon>
    </lineage>
</organism>
<name>A0A8H4R661_9HELO</name>
<dbReference type="GO" id="GO:0000293">
    <property type="term" value="F:ferric-chelate reductase activity"/>
    <property type="evidence" value="ECO:0007669"/>
    <property type="project" value="UniProtKB-ARBA"/>
</dbReference>
<sequence>MEFMYRRHIQEADNTSRLVPHWGYVDRILPCTNDAGSCEYLDAVYWMHDVSMLYTFILWAAIAFILLAIVAIRVLKPRSKAATISANKVSNNSSSSYARAWTGVQSSLRRWLLPEGFVRFFGHVSRLQILVLTILLGYLLIFSLVGIVYKTWVTPVKKTTLHNTRTGLGGFSDRVGALAYALTPLTVALSTRESILTLVTGIPYQSLNFLHRWLGRVIFIQSFLHTLGWTLIEGQFYQPQPKTYKEFINETYIVWGVIAMTFITFLYIFSLQRVVKWTGHEFFRKAHYIVAGLYFGACWAHWNHLACWMIASLGIFGLDRGIRLLRTAMIHIGYVNGTKGFGFHSAQSSVEYFDDEDGGVIRMEFKHNHDAWEVGQHFFLCFPELTIWQSHPLTVASVPEAHPNIPHHTYIIRCRKGETGRLKKLALGELPHETGKENKTTTPVTLCGPYGTAILLSRPNIGPEVTNILAIAGGTGVSLTLPLVLAATSSPFFSGVPIDFIWIIRRSSNMQWISSELEELKHRSSNANLNLRIHIFITQEQSASTTPQIATTKKH</sequence>
<feature type="transmembrane region" description="Helical" evidence="10">
    <location>
        <begin position="129"/>
        <end position="149"/>
    </location>
</feature>
<dbReference type="InterPro" id="IPR013121">
    <property type="entry name" value="Fe_red_NAD-bd_6"/>
</dbReference>
<keyword evidence="8" id="KW-0406">Ion transport</keyword>
<gene>
    <name evidence="12" type="ORF">G7Y89_g13838</name>
</gene>
<evidence type="ECO:0000256" key="9">
    <source>
        <dbReference type="ARBA" id="ARBA00023136"/>
    </source>
</evidence>
<feature type="transmembrane region" description="Helical" evidence="10">
    <location>
        <begin position="213"/>
        <end position="232"/>
    </location>
</feature>
<dbReference type="InterPro" id="IPR051410">
    <property type="entry name" value="Ferric/Cupric_Reductase"/>
</dbReference>
<keyword evidence="7" id="KW-0560">Oxidoreductase</keyword>
<keyword evidence="9 10" id="KW-0472">Membrane</keyword>
<feature type="domain" description="FAD-binding FR-type" evidence="11">
    <location>
        <begin position="317"/>
        <end position="456"/>
    </location>
</feature>
<dbReference type="CDD" id="cd06186">
    <property type="entry name" value="NOX_Duox_like_FAD_NADP"/>
    <property type="match status" value="1"/>
</dbReference>
<keyword evidence="4 10" id="KW-0812">Transmembrane</keyword>
<comment type="caution">
    <text evidence="12">The sequence shown here is derived from an EMBL/GenBank/DDBJ whole genome shotgun (WGS) entry which is preliminary data.</text>
</comment>
<protein>
    <recommendedName>
        <fullName evidence="11">FAD-binding FR-type domain-containing protein</fullName>
    </recommendedName>
</protein>
<dbReference type="GO" id="GO:0006826">
    <property type="term" value="P:iron ion transport"/>
    <property type="evidence" value="ECO:0007669"/>
    <property type="project" value="TreeGrafter"/>
</dbReference>
<dbReference type="InterPro" id="IPR039261">
    <property type="entry name" value="FNR_nucleotide-bd"/>
</dbReference>
<evidence type="ECO:0000259" key="11">
    <source>
        <dbReference type="PROSITE" id="PS51384"/>
    </source>
</evidence>
<evidence type="ECO:0000256" key="10">
    <source>
        <dbReference type="SAM" id="Phobius"/>
    </source>
</evidence>
<dbReference type="GO" id="GO:0006879">
    <property type="term" value="P:intracellular iron ion homeostasis"/>
    <property type="evidence" value="ECO:0007669"/>
    <property type="project" value="TreeGrafter"/>
</dbReference>
<feature type="transmembrane region" description="Helical" evidence="10">
    <location>
        <begin position="252"/>
        <end position="269"/>
    </location>
</feature>
<dbReference type="PANTHER" id="PTHR32361:SF3">
    <property type="entry name" value="REDUCTASE, PUTATIVE (AFU_ORTHOLOGUE AFUA_6G13750)-RELATED"/>
    <property type="match status" value="1"/>
</dbReference>
<comment type="similarity">
    <text evidence="2">Belongs to the ferric reductase (FRE) family.</text>
</comment>
<proteinExistence type="inferred from homology"/>
<dbReference type="OrthoDB" id="167398at2759"/>
<keyword evidence="3" id="KW-0813">Transport</keyword>
<evidence type="ECO:0000256" key="4">
    <source>
        <dbReference type="ARBA" id="ARBA00022692"/>
    </source>
</evidence>
<feature type="transmembrane region" description="Helical" evidence="10">
    <location>
        <begin position="289"/>
        <end position="316"/>
    </location>
</feature>
<dbReference type="InterPro" id="IPR013130">
    <property type="entry name" value="Fe3_Rdtase_TM_dom"/>
</dbReference>
<dbReference type="PANTHER" id="PTHR32361">
    <property type="entry name" value="FERRIC/CUPRIC REDUCTASE TRANSMEMBRANE COMPONENT"/>
    <property type="match status" value="1"/>
</dbReference>
<evidence type="ECO:0000256" key="7">
    <source>
        <dbReference type="ARBA" id="ARBA00023002"/>
    </source>
</evidence>
<dbReference type="GO" id="GO:0015677">
    <property type="term" value="P:copper ion import"/>
    <property type="evidence" value="ECO:0007669"/>
    <property type="project" value="TreeGrafter"/>
</dbReference>
<dbReference type="Pfam" id="PF08030">
    <property type="entry name" value="NAD_binding_6"/>
    <property type="match status" value="1"/>
</dbReference>
<keyword evidence="13" id="KW-1185">Reference proteome</keyword>
<evidence type="ECO:0000256" key="3">
    <source>
        <dbReference type="ARBA" id="ARBA00022448"/>
    </source>
</evidence>
<evidence type="ECO:0000256" key="1">
    <source>
        <dbReference type="ARBA" id="ARBA00004141"/>
    </source>
</evidence>
<dbReference type="Proteomes" id="UP000566819">
    <property type="component" value="Unassembled WGS sequence"/>
</dbReference>
<keyword evidence="5" id="KW-0249">Electron transport</keyword>
<dbReference type="Gene3D" id="3.40.50.80">
    <property type="entry name" value="Nucleotide-binding domain of ferredoxin-NADP reductase (FNR) module"/>
    <property type="match status" value="1"/>
</dbReference>
<feature type="transmembrane region" description="Helical" evidence="10">
    <location>
        <begin position="52"/>
        <end position="75"/>
    </location>
</feature>
<evidence type="ECO:0000256" key="2">
    <source>
        <dbReference type="ARBA" id="ARBA00006278"/>
    </source>
</evidence>
<dbReference type="Pfam" id="PF01794">
    <property type="entry name" value="Ferric_reduct"/>
    <property type="match status" value="1"/>
</dbReference>
<dbReference type="InterPro" id="IPR013112">
    <property type="entry name" value="FAD-bd_8"/>
</dbReference>
<dbReference type="PROSITE" id="PS51384">
    <property type="entry name" value="FAD_FR"/>
    <property type="match status" value="1"/>
</dbReference>
<dbReference type="SFLD" id="SFLDG01168">
    <property type="entry name" value="Ferric_reductase_subgroup_(FRE"/>
    <property type="match status" value="1"/>
</dbReference>
<dbReference type="Pfam" id="PF08022">
    <property type="entry name" value="FAD_binding_8"/>
    <property type="match status" value="1"/>
</dbReference>
<evidence type="ECO:0000313" key="13">
    <source>
        <dbReference type="Proteomes" id="UP000566819"/>
    </source>
</evidence>
<accession>A0A8H4R661</accession>